<sequence length="318" mass="35274">MSAMVLGTLLLCALPGSVQAAFRLYLSADGDDARDGRRAATAIRTLSRADRLLHRYSPKEEVEILIAPGLYLDQQVRWTYLNGCRISFMPMPDASGRAVFDGRGDGTWFQLRSGSGASKLRFRGLTVTRYWLGIDLVGDRDDPGRWNADNELDGMHFLRIGNKYPPTGGRYSYAAVRLVNSRSNLIVGNVFEKIENVEARSGYVHAIYAAHHSRWNRIENNAFIDVSGDAIRTRDASNGNRIIGNSFVRAGKYAAYSDWFCTRNCGLFRHECPSVSNVFRDNRVQDGYHGALAATRAFGPDDACGAPGQARIIEVRSP</sequence>
<keyword evidence="3" id="KW-1185">Reference proteome</keyword>
<accession>A0A2U9TCF8</accession>
<feature type="chain" id="PRO_5016160886" description="Right handed beta helix domain-containing protein" evidence="1">
    <location>
        <begin position="21"/>
        <end position="318"/>
    </location>
</feature>
<name>A0A2U9TCF8_9GAMM</name>
<dbReference type="InterPro" id="IPR012334">
    <property type="entry name" value="Pectin_lyas_fold"/>
</dbReference>
<evidence type="ECO:0000313" key="2">
    <source>
        <dbReference type="EMBL" id="AWV08544.1"/>
    </source>
</evidence>
<protein>
    <recommendedName>
        <fullName evidence="4">Right handed beta helix domain-containing protein</fullName>
    </recommendedName>
</protein>
<evidence type="ECO:0000313" key="3">
    <source>
        <dbReference type="Proteomes" id="UP000249447"/>
    </source>
</evidence>
<dbReference type="InterPro" id="IPR011050">
    <property type="entry name" value="Pectin_lyase_fold/virulence"/>
</dbReference>
<dbReference type="OrthoDB" id="6005939at2"/>
<dbReference type="Gene3D" id="2.160.20.10">
    <property type="entry name" value="Single-stranded right-handed beta-helix, Pectin lyase-like"/>
    <property type="match status" value="1"/>
</dbReference>
<feature type="signal peptide" evidence="1">
    <location>
        <begin position="1"/>
        <end position="20"/>
    </location>
</feature>
<dbReference type="Proteomes" id="UP000249447">
    <property type="component" value="Chromosome"/>
</dbReference>
<keyword evidence="1" id="KW-0732">Signal</keyword>
<dbReference type="AlphaFoldDB" id="A0A2U9TCF8"/>
<dbReference type="KEGG" id="lmb:C9I47_2874"/>
<dbReference type="EMBL" id="CP029843">
    <property type="protein sequence ID" value="AWV08544.1"/>
    <property type="molecule type" value="Genomic_DNA"/>
</dbReference>
<reference evidence="2 3" key="1">
    <citation type="submission" date="2018-05" db="EMBL/GenBank/DDBJ databases">
        <title>The complete genome of Lysobacter maris HZ9B, a marine bacterium antagonistic against terrestrial plant pathogens.</title>
        <authorList>
            <person name="Zhang X.-Q."/>
        </authorList>
    </citation>
    <scope>NUCLEOTIDE SEQUENCE [LARGE SCALE GENOMIC DNA]</scope>
    <source>
        <strain evidence="2 3">HZ9B</strain>
    </source>
</reference>
<evidence type="ECO:0008006" key="4">
    <source>
        <dbReference type="Google" id="ProtNLM"/>
    </source>
</evidence>
<proteinExistence type="predicted"/>
<dbReference type="RefSeq" id="WP_111267568.1">
    <property type="nucleotide sequence ID" value="NZ_CP029843.1"/>
</dbReference>
<dbReference type="SUPFAM" id="SSF51126">
    <property type="entry name" value="Pectin lyase-like"/>
    <property type="match status" value="1"/>
</dbReference>
<gene>
    <name evidence="2" type="ORF">C9I47_2874</name>
</gene>
<evidence type="ECO:0000256" key="1">
    <source>
        <dbReference type="SAM" id="SignalP"/>
    </source>
</evidence>
<organism evidence="2 3">
    <name type="scientific">Marilutibacter maris</name>
    <dbReference type="NCBI Taxonomy" id="1605891"/>
    <lineage>
        <taxon>Bacteria</taxon>
        <taxon>Pseudomonadati</taxon>
        <taxon>Pseudomonadota</taxon>
        <taxon>Gammaproteobacteria</taxon>
        <taxon>Lysobacterales</taxon>
        <taxon>Lysobacteraceae</taxon>
        <taxon>Marilutibacter</taxon>
    </lineage>
</organism>